<keyword evidence="4" id="KW-1185">Reference proteome</keyword>
<dbReference type="SUPFAM" id="SSF53098">
    <property type="entry name" value="Ribonuclease H-like"/>
    <property type="match status" value="1"/>
</dbReference>
<dbReference type="Gene3D" id="3.30.420.10">
    <property type="entry name" value="Ribonuclease H-like superfamily/Ribonuclease H"/>
    <property type="match status" value="1"/>
</dbReference>
<name>A0ABY6DQK6_9NEIS</name>
<reference evidence="3" key="1">
    <citation type="submission" date="2022-10" db="EMBL/GenBank/DDBJ databases">
        <title>Chitiniphilus purpureus sp. nov., a novel chitin-degrading bacterium isolated from crawfish pond sediment.</title>
        <authorList>
            <person name="Li K."/>
        </authorList>
    </citation>
    <scope>NUCLEOTIDE SEQUENCE</scope>
    <source>
        <strain evidence="3">CD1</strain>
    </source>
</reference>
<organism evidence="3 4">
    <name type="scientific">Chitiniphilus purpureus</name>
    <dbReference type="NCBI Taxonomy" id="2981137"/>
    <lineage>
        <taxon>Bacteria</taxon>
        <taxon>Pseudomonadati</taxon>
        <taxon>Pseudomonadota</taxon>
        <taxon>Betaproteobacteria</taxon>
        <taxon>Neisseriales</taxon>
        <taxon>Chitinibacteraceae</taxon>
        <taxon>Chitiniphilus</taxon>
    </lineage>
</organism>
<feature type="region of interest" description="Disordered" evidence="1">
    <location>
        <begin position="626"/>
        <end position="646"/>
    </location>
</feature>
<proteinExistence type="predicted"/>
<dbReference type="RefSeq" id="WP_263126021.1">
    <property type="nucleotide sequence ID" value="NZ_CP106753.1"/>
</dbReference>
<dbReference type="InterPro" id="IPR012337">
    <property type="entry name" value="RNaseH-like_sf"/>
</dbReference>
<sequence length="699" mass="79729">MLVKNDIFLLNGIKHRLLHFQYDCDAAVVIDLEEARSWPKPIALSAIKGLEPVAISTVTQGTEVFQPTDAMLRVQATSFARLGNLHEQVPEIFDSFSRGQLIKKRAEQFGCSRSVLYRDLRRWWVGGQTRSALLGRFTKCGWQGAEKTAGRGRKPKSGRDIYQLTDIDAHRFKYAIEKIYLKDERRILRHVYNEMLGKHYLWSDGVKNFILPVGQRPTYRQFDYYFRKNYPFPVVARARKGEAEFCMKHRAVLGTVMQDCEGVGHIYEIDGSISDVVLVALGILKTLLKKVCIYVVVDRYSRLIVGFYVGLENLKWAGAAQAICSVFEDKKALCEEYGVEYCESDWPAHGLLPQEFLADRSELHTQASSVLGDKLGVEVAVLPACRPELKPVVESTFKRIRQSLQSVKGFKLPENYKKRQASKTHDKEACLTLQEYRKVFLEAVIMLNRSPMTDYPQDISSIVDGQVPTPISVWNRDIEQRRNCLRRATAEEVCFALMPSEKASVTRNGIEFKNCYYTCPEVEGLYWFEMAREKGVTQVDINYFDATADFIYVIDPKRKGKIYQCHLTERSAEFCGKSFAEIEAIFDQKKAVKDGIEQGRAQEQMEFNQRIAGTVENARARFVGAGKRKVPRTTPADERQRELEADQKRRAEKAAQQLAASQTVVEAMPSELFTLDNPQNAKLSSTFSAMRKKLKGEQI</sequence>
<dbReference type="InterPro" id="IPR036397">
    <property type="entry name" value="RNaseH_sf"/>
</dbReference>
<protein>
    <submittedName>
        <fullName evidence="3">Mu transposase C-terminal domain-containing protein</fullName>
    </submittedName>
</protein>
<feature type="compositionally biased region" description="Basic and acidic residues" evidence="1">
    <location>
        <begin position="635"/>
        <end position="646"/>
    </location>
</feature>
<evidence type="ECO:0000313" key="4">
    <source>
        <dbReference type="Proteomes" id="UP001061302"/>
    </source>
</evidence>
<gene>
    <name evidence="3" type="ORF">N8I74_06365</name>
</gene>
<evidence type="ECO:0000313" key="3">
    <source>
        <dbReference type="EMBL" id="UXY16639.1"/>
    </source>
</evidence>
<accession>A0ABY6DQK6</accession>
<evidence type="ECO:0000259" key="2">
    <source>
        <dbReference type="Pfam" id="PF09299"/>
    </source>
</evidence>
<feature type="domain" description="Transposase-like Mu C-terminal" evidence="2">
    <location>
        <begin position="496"/>
        <end position="562"/>
    </location>
</feature>
<evidence type="ECO:0000256" key="1">
    <source>
        <dbReference type="SAM" id="MobiDB-lite"/>
    </source>
</evidence>
<dbReference type="InterPro" id="IPR015378">
    <property type="entry name" value="Transposase-like_Mu_C"/>
</dbReference>
<dbReference type="Pfam" id="PF09299">
    <property type="entry name" value="Mu-transpos_C"/>
    <property type="match status" value="1"/>
</dbReference>
<dbReference type="Proteomes" id="UP001061302">
    <property type="component" value="Chromosome"/>
</dbReference>
<dbReference type="EMBL" id="CP106753">
    <property type="protein sequence ID" value="UXY16639.1"/>
    <property type="molecule type" value="Genomic_DNA"/>
</dbReference>